<keyword evidence="2" id="KW-1185">Reference proteome</keyword>
<evidence type="ECO:0000313" key="2">
    <source>
        <dbReference type="Proteomes" id="UP000748752"/>
    </source>
</evidence>
<name>A0ABS1CDQ8_9GAMM</name>
<sequence length="197" mass="22914">MQLFQQIDPRIFVHRVDTRGRICYVNSAWLDFAAENDWPVTAAEVLGQPLMASISDPQLRYLYGLLMARLRDGAGPFRFPYRCDAPDCRRHMQMEMLYCHDAREIEFRSQIRGIQRRTTQDLLDARHPSDQRQIDICSSCKRVDTRHGWMELEDSVLTLRLFDCERLPRTRHCVCPGCASALDRLARSGGSTQRQQP</sequence>
<evidence type="ECO:0008006" key="3">
    <source>
        <dbReference type="Google" id="ProtNLM"/>
    </source>
</evidence>
<dbReference type="Proteomes" id="UP000748752">
    <property type="component" value="Unassembled WGS sequence"/>
</dbReference>
<gene>
    <name evidence="1" type="ORF">CKO31_02555</name>
</gene>
<accession>A0ABS1CDQ8</accession>
<proteinExistence type="predicted"/>
<dbReference type="RefSeq" id="WP_200233797.1">
    <property type="nucleotide sequence ID" value="NZ_NRRV01000004.1"/>
</dbReference>
<organism evidence="1 2">
    <name type="scientific">Thiohalocapsa halophila</name>
    <dbReference type="NCBI Taxonomy" id="69359"/>
    <lineage>
        <taxon>Bacteria</taxon>
        <taxon>Pseudomonadati</taxon>
        <taxon>Pseudomonadota</taxon>
        <taxon>Gammaproteobacteria</taxon>
        <taxon>Chromatiales</taxon>
        <taxon>Chromatiaceae</taxon>
        <taxon>Thiohalocapsa</taxon>
    </lineage>
</organism>
<comment type="caution">
    <text evidence="1">The sequence shown here is derived from an EMBL/GenBank/DDBJ whole genome shotgun (WGS) entry which is preliminary data.</text>
</comment>
<dbReference type="InterPro" id="IPR035965">
    <property type="entry name" value="PAS-like_dom_sf"/>
</dbReference>
<reference evidence="1 2" key="1">
    <citation type="journal article" date="2020" name="Microorganisms">
        <title>Osmotic Adaptation and Compatible Solute Biosynthesis of Phototrophic Bacteria as Revealed from Genome Analyses.</title>
        <authorList>
            <person name="Imhoff J.F."/>
            <person name="Rahn T."/>
            <person name="Kunzel S."/>
            <person name="Keller A."/>
            <person name="Neulinger S.C."/>
        </authorList>
    </citation>
    <scope>NUCLEOTIDE SEQUENCE [LARGE SCALE GENOMIC DNA]</scope>
    <source>
        <strain evidence="1 2">DSM 6210</strain>
    </source>
</reference>
<protein>
    <recommendedName>
        <fullName evidence="3">PAS domain-containing protein</fullName>
    </recommendedName>
</protein>
<dbReference type="SUPFAM" id="SSF55785">
    <property type="entry name" value="PYP-like sensor domain (PAS domain)"/>
    <property type="match status" value="1"/>
</dbReference>
<dbReference type="EMBL" id="NRRV01000004">
    <property type="protein sequence ID" value="MBK1629634.1"/>
    <property type="molecule type" value="Genomic_DNA"/>
</dbReference>
<evidence type="ECO:0000313" key="1">
    <source>
        <dbReference type="EMBL" id="MBK1629634.1"/>
    </source>
</evidence>